<keyword evidence="2 9" id="KW-0489">Methyltransferase</keyword>
<dbReference type="Proteomes" id="UP001220010">
    <property type="component" value="Unassembled WGS sequence"/>
</dbReference>
<evidence type="ECO:0000259" key="8">
    <source>
        <dbReference type="Pfam" id="PF07669"/>
    </source>
</evidence>
<dbReference type="PANTHER" id="PTHR33841:SF1">
    <property type="entry name" value="DNA METHYLTRANSFERASE A"/>
    <property type="match status" value="1"/>
</dbReference>
<dbReference type="PRINTS" id="PR00507">
    <property type="entry name" value="N12N6MTFRASE"/>
</dbReference>
<dbReference type="GO" id="GO:0008168">
    <property type="term" value="F:methyltransferase activity"/>
    <property type="evidence" value="ECO:0007669"/>
    <property type="project" value="UniProtKB-KW"/>
</dbReference>
<dbReference type="Pfam" id="PF07669">
    <property type="entry name" value="Eco57I"/>
    <property type="match status" value="1"/>
</dbReference>
<keyword evidence="5" id="KW-0680">Restriction system</keyword>
<evidence type="ECO:0000256" key="5">
    <source>
        <dbReference type="ARBA" id="ARBA00022747"/>
    </source>
</evidence>
<evidence type="ECO:0000256" key="2">
    <source>
        <dbReference type="ARBA" id="ARBA00022603"/>
    </source>
</evidence>
<name>A0ABT5X6G8_9EURY</name>
<dbReference type="EC" id="2.1.1.72" evidence="1"/>
<evidence type="ECO:0000313" key="9">
    <source>
        <dbReference type="EMBL" id="MDF0590288.1"/>
    </source>
</evidence>
<feature type="domain" description="DNA methylase adenine-specific" evidence="7">
    <location>
        <begin position="107"/>
        <end position="193"/>
    </location>
</feature>
<dbReference type="PROSITE" id="PS00092">
    <property type="entry name" value="N6_MTASE"/>
    <property type="match status" value="1"/>
</dbReference>
<dbReference type="InterPro" id="IPR050953">
    <property type="entry name" value="N4_N6_ade-DNA_methylase"/>
</dbReference>
<dbReference type="InterPro" id="IPR003356">
    <property type="entry name" value="DNA_methylase_A-5"/>
</dbReference>
<feature type="domain" description="Type II methyltransferase M.TaqI-like" evidence="8">
    <location>
        <begin position="272"/>
        <end position="459"/>
    </location>
</feature>
<dbReference type="Pfam" id="PF02384">
    <property type="entry name" value="N6_Mtase"/>
    <property type="match status" value="1"/>
</dbReference>
<dbReference type="InterPro" id="IPR011639">
    <property type="entry name" value="MethylTrfase_TaqI-like_dom"/>
</dbReference>
<evidence type="ECO:0000256" key="3">
    <source>
        <dbReference type="ARBA" id="ARBA00022679"/>
    </source>
</evidence>
<accession>A0ABT5X6G8</accession>
<dbReference type="PANTHER" id="PTHR33841">
    <property type="entry name" value="DNA METHYLTRANSFERASE YEEA-RELATED"/>
    <property type="match status" value="1"/>
</dbReference>
<evidence type="ECO:0000256" key="4">
    <source>
        <dbReference type="ARBA" id="ARBA00022691"/>
    </source>
</evidence>
<dbReference type="SUPFAM" id="SSF53335">
    <property type="entry name" value="S-adenosyl-L-methionine-dependent methyltransferases"/>
    <property type="match status" value="1"/>
</dbReference>
<evidence type="ECO:0000256" key="6">
    <source>
        <dbReference type="ARBA" id="ARBA00047942"/>
    </source>
</evidence>
<sequence>MNFSVQRTIDRIVFLRICEDRGIERYGWLQSLLEGARVYPRLCEFFRRADERYNAGLFHFGKDPDRLEPPDELTLSLEIDDKPLKEIIKSIYYPESPYEFSVLPPEILGQVYEQFLGKVISVSPGRRVKVDYKPEVRKAGGVYYTPSYIVEYIVDNTVGKLLEGQTPTTAAELKVLDPACGSGSFLIGAYQKLLDWHRDWYVEKLVPLLEEGKTPASKEVLSLLPAGYTAPNKRRGKKKEANRDQQPDFPIFEARGGEWKLTTRERRRILLNNIYGVDIDSQAVEVTKLSLHLKVLEGENEETLSKQLKLFQERALPYLGRNIKCGNSLIGPDFYDGQTSLLADEDIYRVNAFDWEGEFPEILGRGGFDAVIGNPPYGIVFEDCTKHYLEEHYPTFRRNNDYYVAFTQRSLELMRLKGIFGFIIPNTFLIGPYFDNFKIYILHNTKILQIVDFGIDQVFKDPNVFTGLLFLKKTMNPLLDSEKTRYIKVSDIKTFPEKVDCQYVDRTLLESLRWSPENSIMSKMLDAGTKLDNIAWVKDVGLNYCRHFAGRLWKI</sequence>
<gene>
    <name evidence="9" type="ORF">P0O15_03755</name>
</gene>
<comment type="caution">
    <text evidence="9">The sequence shown here is derived from an EMBL/GenBank/DDBJ whole genome shotgun (WGS) entry which is preliminary data.</text>
</comment>
<proteinExistence type="predicted"/>
<keyword evidence="3" id="KW-0808">Transferase</keyword>
<dbReference type="Gene3D" id="3.40.50.150">
    <property type="entry name" value="Vaccinia Virus protein VP39"/>
    <property type="match status" value="1"/>
</dbReference>
<organism evidence="9 10">
    <name type="scientific">Candidatus Methanocrinis natronophilus</name>
    <dbReference type="NCBI Taxonomy" id="3033396"/>
    <lineage>
        <taxon>Archaea</taxon>
        <taxon>Methanobacteriati</taxon>
        <taxon>Methanobacteriota</taxon>
        <taxon>Stenosarchaea group</taxon>
        <taxon>Methanomicrobia</taxon>
        <taxon>Methanotrichales</taxon>
        <taxon>Methanotrichaceae</taxon>
        <taxon>Methanocrinis</taxon>
    </lineage>
</organism>
<evidence type="ECO:0000259" key="7">
    <source>
        <dbReference type="Pfam" id="PF02384"/>
    </source>
</evidence>
<dbReference type="InterPro" id="IPR002052">
    <property type="entry name" value="DNA_methylase_N6_adenine_CS"/>
</dbReference>
<reference evidence="9 10" key="1">
    <citation type="submission" date="2023-03" db="EMBL/GenBank/DDBJ databases">
        <title>WGS of Methanotrichaceae archaeon Mx.</title>
        <authorList>
            <person name="Sorokin D.Y."/>
            <person name="Merkel A.Y."/>
        </authorList>
    </citation>
    <scope>NUCLEOTIDE SEQUENCE [LARGE SCALE GENOMIC DNA]</scope>
    <source>
        <strain evidence="9 10">Mx</strain>
    </source>
</reference>
<dbReference type="GO" id="GO:0032259">
    <property type="term" value="P:methylation"/>
    <property type="evidence" value="ECO:0007669"/>
    <property type="project" value="UniProtKB-KW"/>
</dbReference>
<evidence type="ECO:0000256" key="1">
    <source>
        <dbReference type="ARBA" id="ARBA00011900"/>
    </source>
</evidence>
<keyword evidence="10" id="KW-1185">Reference proteome</keyword>
<comment type="catalytic activity">
    <reaction evidence="6">
        <text>a 2'-deoxyadenosine in DNA + S-adenosyl-L-methionine = an N(6)-methyl-2'-deoxyadenosine in DNA + S-adenosyl-L-homocysteine + H(+)</text>
        <dbReference type="Rhea" id="RHEA:15197"/>
        <dbReference type="Rhea" id="RHEA-COMP:12418"/>
        <dbReference type="Rhea" id="RHEA-COMP:12419"/>
        <dbReference type="ChEBI" id="CHEBI:15378"/>
        <dbReference type="ChEBI" id="CHEBI:57856"/>
        <dbReference type="ChEBI" id="CHEBI:59789"/>
        <dbReference type="ChEBI" id="CHEBI:90615"/>
        <dbReference type="ChEBI" id="CHEBI:90616"/>
        <dbReference type="EC" id="2.1.1.72"/>
    </reaction>
</comment>
<protein>
    <recommendedName>
        <fullName evidence="1">site-specific DNA-methyltransferase (adenine-specific)</fullName>
        <ecNumber evidence="1">2.1.1.72</ecNumber>
    </recommendedName>
</protein>
<dbReference type="EMBL" id="JARFPK010000010">
    <property type="protein sequence ID" value="MDF0590288.1"/>
    <property type="molecule type" value="Genomic_DNA"/>
</dbReference>
<dbReference type="InterPro" id="IPR029063">
    <property type="entry name" value="SAM-dependent_MTases_sf"/>
</dbReference>
<keyword evidence="4" id="KW-0949">S-adenosyl-L-methionine</keyword>
<evidence type="ECO:0000313" key="10">
    <source>
        <dbReference type="Proteomes" id="UP001220010"/>
    </source>
</evidence>